<organism evidence="1">
    <name type="scientific">uncultured Caudovirales phage</name>
    <dbReference type="NCBI Taxonomy" id="2100421"/>
    <lineage>
        <taxon>Viruses</taxon>
        <taxon>Duplodnaviria</taxon>
        <taxon>Heunggongvirae</taxon>
        <taxon>Uroviricota</taxon>
        <taxon>Caudoviricetes</taxon>
        <taxon>Peduoviridae</taxon>
        <taxon>Maltschvirus</taxon>
        <taxon>Maltschvirus maltsch</taxon>
    </lineage>
</organism>
<sequence>MASLEQRLTSILPEQAALPAEEVQLEPLALEAPAESVDTLSGEPGSPNMDGMQVAGLSSILRKAVTEIKPSAGRRLIPGQTPAGELPVPGKVGRTVLIPEADQPLVDKVKQATEARKAAGATKGKPAPTTAELAAGVPVEPFNLSRYQTDDAAAVIGGVSDALGIKTKRVTFDEIKQKAEASGISETFLARLVTPDGGMLPSAVDTYKALQVLESSATELDRLFKLVDSGLATDVDKLALRQQIAFHGLVQKGVKGIQTETARALAVMRIPRDGKSQALKQVLDEFGGENALTDMARSYLSLETRAAKNSMVEKSMMSGIKDVWMSTWINGLLSSPVTHAKNIMSNSLFGLYQIPERLVAGLYSNYLPKKLRAGELPPGLRWFGDKVPGSEAERIELDEALTMTLSLRNAIAEGFEMASKAWKSNTPQMDIASKVELSRQPMESMGESLQRMTGANPDSWIGKGMDYYGTAITLPGRALMTEDEFFKGVLYRMEMNTQVTRRAKKTYREGLESGLNEQDAIAKATKEAEDLLANPPKDLDEAAMEFAKQGTFQADLPPALAQLQRVFNHPVGKIIVPFFKTPANIGLNVIERTPFAPLSSRWRQEIAAGGPQRDMAMAKVSLGSTVLTGFAFWAAEGNLTGRGPERKEEREALMRTGWQPYSMKLGDKWYSFQGMEPIGALMAIAADYAEYAKHEPDATKVEEVFLGATYGLYEYLKEQPYLQGIADVGKLIGFNESGRVDGEKIVNGLTKQFGSFLIGGSPAGAYSSSVAAIDRLLDPTKKDTKANPDLPMGVRGFVEAFNQYRSRLPYFSESVPEGLNLWGDTIKRSQGNPLEMVLPTKVSPDQFSEVDDLLVSIGSPIGVPDRKTSFTIGSGDDSISSPIELSPEQYNRLLSIYGKETPAKQAILDTMNMPGFDRLPLDQKQKLIQKMHSQFMSFAKKKLIVEYPEIQDKIMDIGEARQSYGIYYKPD</sequence>
<evidence type="ECO:0008006" key="2">
    <source>
        <dbReference type="Google" id="ProtNLM"/>
    </source>
</evidence>
<dbReference type="EMBL" id="LR798319">
    <property type="protein sequence ID" value="CAB5223201.1"/>
    <property type="molecule type" value="Genomic_DNA"/>
</dbReference>
<protein>
    <recommendedName>
        <fullName evidence="2">Large polyvalent protein associated domain-containing protein</fullName>
    </recommendedName>
</protein>
<accession>A0A6J7WYW2</accession>
<evidence type="ECO:0000313" key="1">
    <source>
        <dbReference type="EMBL" id="CAB5223201.1"/>
    </source>
</evidence>
<name>A0A6J7WYW2_9CAUD</name>
<gene>
    <name evidence="1" type="ORF">UFOVP382_8</name>
</gene>
<proteinExistence type="predicted"/>
<reference evidence="1" key="1">
    <citation type="submission" date="2020-05" db="EMBL/GenBank/DDBJ databases">
        <authorList>
            <person name="Chiriac C."/>
            <person name="Salcher M."/>
            <person name="Ghai R."/>
            <person name="Kavagutti S V."/>
        </authorList>
    </citation>
    <scope>NUCLEOTIDE SEQUENCE</scope>
</reference>